<evidence type="ECO:0000256" key="5">
    <source>
        <dbReference type="NCBIfam" id="TIGR01814"/>
    </source>
</evidence>
<comment type="catalytic activity">
    <reaction evidence="6">
        <text>3-hydroxy-L-kynurenine + H2O = 3-hydroxyanthranilate + L-alanine + H(+)</text>
        <dbReference type="Rhea" id="RHEA:25143"/>
        <dbReference type="ChEBI" id="CHEBI:15377"/>
        <dbReference type="ChEBI" id="CHEBI:15378"/>
        <dbReference type="ChEBI" id="CHEBI:36559"/>
        <dbReference type="ChEBI" id="CHEBI:57972"/>
        <dbReference type="ChEBI" id="CHEBI:58125"/>
        <dbReference type="EC" id="3.7.1.3"/>
    </reaction>
</comment>
<keyword evidence="1 4" id="KW-0662">Pyridine nucleotide biosynthesis</keyword>
<protein>
    <recommendedName>
        <fullName evidence="4 5">Kynureninase</fullName>
        <ecNumber evidence="4 5">3.7.1.3</ecNumber>
    </recommendedName>
    <alternativeName>
        <fullName evidence="4">L-kynurenine hydrolase</fullName>
    </alternativeName>
</protein>
<dbReference type="InterPro" id="IPR015421">
    <property type="entry name" value="PyrdxlP-dep_Trfase_major"/>
</dbReference>
<dbReference type="PANTHER" id="PTHR14084">
    <property type="entry name" value="KYNURENINASE"/>
    <property type="match status" value="1"/>
</dbReference>
<feature type="binding site" evidence="4">
    <location>
        <position position="199"/>
    </location>
    <ligand>
        <name>pyridoxal 5'-phosphate</name>
        <dbReference type="ChEBI" id="CHEBI:597326"/>
    </ligand>
</feature>
<evidence type="ECO:0000313" key="8">
    <source>
        <dbReference type="EMBL" id="PXW78496.1"/>
    </source>
</evidence>
<dbReference type="Pfam" id="PF22580">
    <property type="entry name" value="KYNU_C"/>
    <property type="match status" value="1"/>
</dbReference>
<evidence type="ECO:0000256" key="3">
    <source>
        <dbReference type="ARBA" id="ARBA00022898"/>
    </source>
</evidence>
<gene>
    <name evidence="4" type="primary">kynU</name>
    <name evidence="8" type="ORF">C7451_102167</name>
</gene>
<evidence type="ECO:0000256" key="6">
    <source>
        <dbReference type="PIRNR" id="PIRNR038800"/>
    </source>
</evidence>
<dbReference type="HAMAP" id="MF_01970">
    <property type="entry name" value="Kynureninase"/>
    <property type="match status" value="1"/>
</dbReference>
<comment type="function">
    <text evidence="4 6">Catalyzes the cleavage of L-kynurenine (L-Kyn) and L-3-hydroxykynurenine (L-3OHKyn) into anthranilic acid (AA) and 3-hydroxyanthranilic acid (3-OHAA), respectively.</text>
</comment>
<dbReference type="Gene3D" id="3.90.1150.10">
    <property type="entry name" value="Aspartate Aminotransferase, domain 1"/>
    <property type="match status" value="1"/>
</dbReference>
<comment type="catalytic activity">
    <reaction evidence="4 6">
        <text>L-kynurenine + H2O = anthranilate + L-alanine + H(+)</text>
        <dbReference type="Rhea" id="RHEA:16813"/>
        <dbReference type="ChEBI" id="CHEBI:15377"/>
        <dbReference type="ChEBI" id="CHEBI:15378"/>
        <dbReference type="ChEBI" id="CHEBI:16567"/>
        <dbReference type="ChEBI" id="CHEBI:57959"/>
        <dbReference type="ChEBI" id="CHEBI:57972"/>
        <dbReference type="EC" id="3.7.1.3"/>
    </reaction>
</comment>
<feature type="binding site" evidence="4">
    <location>
        <position position="202"/>
    </location>
    <ligand>
        <name>pyridoxal 5'-phosphate</name>
        <dbReference type="ChEBI" id="CHEBI:597326"/>
    </ligand>
</feature>
<evidence type="ECO:0000256" key="7">
    <source>
        <dbReference type="RuleBase" id="RU004508"/>
    </source>
</evidence>
<feature type="binding site" evidence="4">
    <location>
        <position position="170"/>
    </location>
    <ligand>
        <name>pyridoxal 5'-phosphate</name>
        <dbReference type="ChEBI" id="CHEBI:597326"/>
    </ligand>
</feature>
<dbReference type="InterPro" id="IPR015424">
    <property type="entry name" value="PyrdxlP-dep_Trfase"/>
</dbReference>
<comment type="caution">
    <text evidence="4">Lacks conserved residue(s) required for the propagation of feature annotation.</text>
</comment>
<feature type="binding site" evidence="4">
    <location>
        <position position="254"/>
    </location>
    <ligand>
        <name>pyridoxal 5'-phosphate</name>
        <dbReference type="ChEBI" id="CHEBI:597326"/>
    </ligand>
</feature>
<proteinExistence type="inferred from homology"/>
<comment type="similarity">
    <text evidence="4 6">Belongs to the kynureninase family.</text>
</comment>
<dbReference type="SUPFAM" id="SSF53383">
    <property type="entry name" value="PLP-dependent transferases"/>
    <property type="match status" value="1"/>
</dbReference>
<dbReference type="RefSeq" id="WP_244181553.1">
    <property type="nucleotide sequence ID" value="NZ_QJJM01000002.1"/>
</dbReference>
<dbReference type="UniPathway" id="UPA00334">
    <property type="reaction ID" value="UER00455"/>
</dbReference>
<dbReference type="EC" id="3.7.1.3" evidence="4 5"/>
<feature type="binding site" evidence="4">
    <location>
        <begin position="130"/>
        <end position="133"/>
    </location>
    <ligand>
        <name>pyridoxal 5'-phosphate</name>
        <dbReference type="ChEBI" id="CHEBI:597326"/>
    </ligand>
</feature>
<dbReference type="EMBL" id="QJJM01000002">
    <property type="protein sequence ID" value="PXW78496.1"/>
    <property type="molecule type" value="Genomic_DNA"/>
</dbReference>
<dbReference type="Pfam" id="PF01041">
    <property type="entry name" value="DegT_DnrJ_EryC1"/>
    <property type="match status" value="1"/>
</dbReference>
<feature type="binding site" evidence="4">
    <location>
        <position position="280"/>
    </location>
    <ligand>
        <name>pyridoxal 5'-phosphate</name>
        <dbReference type="ChEBI" id="CHEBI:597326"/>
    </ligand>
</feature>
<name>A0A2V3V9K8_9SPHN</name>
<dbReference type="InterPro" id="IPR000653">
    <property type="entry name" value="DegT/StrS_aminotransferase"/>
</dbReference>
<comment type="subunit">
    <text evidence="4 6">Homodimer.</text>
</comment>
<dbReference type="UniPathway" id="UPA00253">
    <property type="reaction ID" value="UER00329"/>
</dbReference>
<feature type="modified residue" description="N6-(pyridoxal phosphate)lysine" evidence="4">
    <location>
        <position position="225"/>
    </location>
</feature>
<sequence>MMTDFPSLAEAEARDAADPLRGWRERFALPEGVIYLDGNSLGALPVATRGLMHDAVDRQWGEGLIRSWNDADWIGAPRRIGDKIARLIGAAPGEVIACDSVTVNLYKLMGAILAARPGQGRTILTESGNFPTDLHVAAGIAAQHGLVLDAAARDSIVEQIGPDVALIVLTHVHYKTGDRFDMAAIQALADAHGVPLIWDLSHSTGAVPLNMAADAARFAVGCGYKYLNGGPGAPAFLYVAAEALEFLGSPIQGWMGHAAPFAMTDGYEPAPGIERFLAGTPPMLSLLALEAGVDLMLEADCHALWGKSQALFDFLSQLMAARCPELVPITPARGDLRGSHASFVHPNAWPINRALIDAGVIGDFRAPDVLRLGLTPLYLGFADIWHAVDRLATIMGEGRWQRDEYKVATRVT</sequence>
<dbReference type="GO" id="GO:0043420">
    <property type="term" value="P:anthranilate metabolic process"/>
    <property type="evidence" value="ECO:0007669"/>
    <property type="project" value="TreeGrafter"/>
</dbReference>
<dbReference type="GO" id="GO:0030170">
    <property type="term" value="F:pyridoxal phosphate binding"/>
    <property type="evidence" value="ECO:0007669"/>
    <property type="project" value="UniProtKB-UniRule"/>
</dbReference>
<dbReference type="GO" id="GO:0019805">
    <property type="term" value="P:quinolinate biosynthetic process"/>
    <property type="evidence" value="ECO:0007669"/>
    <property type="project" value="UniProtKB-UniRule"/>
</dbReference>
<keyword evidence="2 4" id="KW-0378">Hydrolase</keyword>
<feature type="binding site" evidence="4">
    <location>
        <position position="102"/>
    </location>
    <ligand>
        <name>pyridoxal 5'-phosphate</name>
        <dbReference type="ChEBI" id="CHEBI:597326"/>
    </ligand>
</feature>
<comment type="pathway">
    <text evidence="4 6">Amino-acid degradation; L-kynurenine degradation; L-alanine and anthranilate from L-kynurenine: step 1/1.</text>
</comment>
<dbReference type="GO" id="GO:0005737">
    <property type="term" value="C:cytoplasm"/>
    <property type="evidence" value="ECO:0007669"/>
    <property type="project" value="UniProtKB-UniRule"/>
</dbReference>
<comment type="caution">
    <text evidence="8">The sequence shown here is derived from an EMBL/GenBank/DDBJ whole genome shotgun (WGS) entry which is preliminary data.</text>
</comment>
<reference evidence="8 9" key="1">
    <citation type="submission" date="2018-05" db="EMBL/GenBank/DDBJ databases">
        <title>Genomic Encyclopedia of Type Strains, Phase IV (KMG-IV): sequencing the most valuable type-strain genomes for metagenomic binning, comparative biology and taxonomic classification.</title>
        <authorList>
            <person name="Goeker M."/>
        </authorList>
    </citation>
    <scope>NUCLEOTIDE SEQUENCE [LARGE SCALE GENOMIC DNA]</scope>
    <source>
        <strain evidence="8 9">DSM 3183</strain>
    </source>
</reference>
<dbReference type="InterPro" id="IPR010111">
    <property type="entry name" value="Kynureninase"/>
</dbReference>
<dbReference type="GO" id="GO:0009435">
    <property type="term" value="P:NAD+ biosynthetic process"/>
    <property type="evidence" value="ECO:0007669"/>
    <property type="project" value="UniProtKB-UniRule"/>
</dbReference>
<comment type="similarity">
    <text evidence="7">Belongs to the DegT/DnrJ/EryC1 family.</text>
</comment>
<evidence type="ECO:0000313" key="9">
    <source>
        <dbReference type="Proteomes" id="UP000248014"/>
    </source>
</evidence>
<dbReference type="GO" id="GO:0019441">
    <property type="term" value="P:L-tryptophan catabolic process to kynurenine"/>
    <property type="evidence" value="ECO:0007669"/>
    <property type="project" value="TreeGrafter"/>
</dbReference>
<dbReference type="Gene3D" id="3.40.640.10">
    <property type="entry name" value="Type I PLP-dependent aspartate aminotransferase-like (Major domain)"/>
    <property type="match status" value="1"/>
</dbReference>
<dbReference type="PIRSF" id="PIRSF038800">
    <property type="entry name" value="KYNU"/>
    <property type="match status" value="1"/>
</dbReference>
<comment type="pathway">
    <text evidence="4 6">Cofactor biosynthesis; NAD(+) biosynthesis; quinolinate from L-kynurenine: step 2/3.</text>
</comment>
<keyword evidence="3 4" id="KW-0663">Pyridoxal phosphate</keyword>
<evidence type="ECO:0000256" key="4">
    <source>
        <dbReference type="HAMAP-Rule" id="MF_01970"/>
    </source>
</evidence>
<keyword evidence="9" id="KW-1185">Reference proteome</keyword>
<dbReference type="Proteomes" id="UP000248014">
    <property type="component" value="Unassembled WGS sequence"/>
</dbReference>
<dbReference type="InterPro" id="IPR015422">
    <property type="entry name" value="PyrdxlP-dep_Trfase_small"/>
</dbReference>
<accession>A0A2V3V9K8</accession>
<evidence type="ECO:0000256" key="2">
    <source>
        <dbReference type="ARBA" id="ARBA00022801"/>
    </source>
</evidence>
<evidence type="ECO:0000256" key="1">
    <source>
        <dbReference type="ARBA" id="ARBA00022642"/>
    </source>
</evidence>
<feature type="binding site" evidence="4">
    <location>
        <position position="224"/>
    </location>
    <ligand>
        <name>pyridoxal 5'-phosphate</name>
        <dbReference type="ChEBI" id="CHEBI:597326"/>
    </ligand>
</feature>
<dbReference type="GO" id="GO:0030429">
    <property type="term" value="F:kynureninase activity"/>
    <property type="evidence" value="ECO:0007669"/>
    <property type="project" value="UniProtKB-UniRule"/>
</dbReference>
<organism evidence="8 9">
    <name type="scientific">Blastomonas natatoria</name>
    <dbReference type="NCBI Taxonomy" id="34015"/>
    <lineage>
        <taxon>Bacteria</taxon>
        <taxon>Pseudomonadati</taxon>
        <taxon>Pseudomonadota</taxon>
        <taxon>Alphaproteobacteria</taxon>
        <taxon>Sphingomonadales</taxon>
        <taxon>Sphingomonadaceae</taxon>
        <taxon>Blastomonas</taxon>
    </lineage>
</organism>
<comment type="cofactor">
    <cofactor evidence="4 6">
        <name>pyridoxal 5'-phosphate</name>
        <dbReference type="ChEBI" id="CHEBI:597326"/>
    </cofactor>
</comment>
<dbReference type="AlphaFoldDB" id="A0A2V3V9K8"/>
<dbReference type="GO" id="GO:0097053">
    <property type="term" value="P:L-kynurenine catabolic process"/>
    <property type="evidence" value="ECO:0007669"/>
    <property type="project" value="UniProtKB-UniRule"/>
</dbReference>
<dbReference type="PANTHER" id="PTHR14084:SF0">
    <property type="entry name" value="KYNURENINASE"/>
    <property type="match status" value="1"/>
</dbReference>
<dbReference type="NCBIfam" id="TIGR01814">
    <property type="entry name" value="kynureninase"/>
    <property type="match status" value="1"/>
</dbReference>